<dbReference type="InterPro" id="IPR001958">
    <property type="entry name" value="Tet-R_TetA/multi-R_MdtG-like"/>
</dbReference>
<comment type="caution">
    <text evidence="8">The sequence shown here is derived from an EMBL/GenBank/DDBJ whole genome shotgun (WGS) entry which is preliminary data.</text>
</comment>
<feature type="transmembrane region" description="Helical" evidence="7">
    <location>
        <begin position="21"/>
        <end position="44"/>
    </location>
</feature>
<feature type="compositionally biased region" description="Acidic residues" evidence="6">
    <location>
        <begin position="473"/>
        <end position="492"/>
    </location>
</feature>
<feature type="transmembrane region" description="Helical" evidence="7">
    <location>
        <begin position="293"/>
        <end position="312"/>
    </location>
</feature>
<feature type="compositionally biased region" description="Low complexity" evidence="6">
    <location>
        <begin position="453"/>
        <end position="462"/>
    </location>
</feature>
<keyword evidence="9" id="KW-1185">Reference proteome</keyword>
<feature type="region of interest" description="Disordered" evidence="6">
    <location>
        <begin position="449"/>
        <end position="492"/>
    </location>
</feature>
<evidence type="ECO:0000256" key="4">
    <source>
        <dbReference type="ARBA" id="ARBA00022989"/>
    </source>
</evidence>
<dbReference type="Gene3D" id="1.20.1250.20">
    <property type="entry name" value="MFS general substrate transporter like domains"/>
    <property type="match status" value="1"/>
</dbReference>
<protein>
    <recommendedName>
        <fullName evidence="10">Major facilitator superfamily (MFS) profile domain-containing protein</fullName>
    </recommendedName>
</protein>
<dbReference type="InterPro" id="IPR036259">
    <property type="entry name" value="MFS_trans_sf"/>
</dbReference>
<evidence type="ECO:0008006" key="10">
    <source>
        <dbReference type="Google" id="ProtNLM"/>
    </source>
</evidence>
<organism evidence="8 9">
    <name type="scientific">Pythium oligandrum</name>
    <name type="common">Mycoparasitic fungus</name>
    <dbReference type="NCBI Taxonomy" id="41045"/>
    <lineage>
        <taxon>Eukaryota</taxon>
        <taxon>Sar</taxon>
        <taxon>Stramenopiles</taxon>
        <taxon>Oomycota</taxon>
        <taxon>Peronosporomycetes</taxon>
        <taxon>Pythiales</taxon>
        <taxon>Pythiaceae</taxon>
        <taxon>Pythium</taxon>
    </lineage>
</organism>
<dbReference type="EMBL" id="SPLM01000036">
    <property type="protein sequence ID" value="TMW66286.1"/>
    <property type="molecule type" value="Genomic_DNA"/>
</dbReference>
<dbReference type="Proteomes" id="UP000794436">
    <property type="component" value="Unassembled WGS sequence"/>
</dbReference>
<dbReference type="GO" id="GO:0016020">
    <property type="term" value="C:membrane"/>
    <property type="evidence" value="ECO:0007669"/>
    <property type="project" value="UniProtKB-SubCell"/>
</dbReference>
<feature type="transmembrane region" description="Helical" evidence="7">
    <location>
        <begin position="324"/>
        <end position="343"/>
    </location>
</feature>
<dbReference type="GO" id="GO:0022857">
    <property type="term" value="F:transmembrane transporter activity"/>
    <property type="evidence" value="ECO:0007669"/>
    <property type="project" value="InterPro"/>
</dbReference>
<dbReference type="PRINTS" id="PR01035">
    <property type="entry name" value="TCRTETA"/>
</dbReference>
<feature type="transmembrane region" description="Helical" evidence="7">
    <location>
        <begin position="179"/>
        <end position="199"/>
    </location>
</feature>
<dbReference type="AlphaFoldDB" id="A0A8K1FKP8"/>
<evidence type="ECO:0000256" key="5">
    <source>
        <dbReference type="ARBA" id="ARBA00023136"/>
    </source>
</evidence>
<gene>
    <name evidence="8" type="ORF">Poli38472_004051</name>
</gene>
<evidence type="ECO:0000256" key="3">
    <source>
        <dbReference type="ARBA" id="ARBA00022692"/>
    </source>
</evidence>
<feature type="transmembrane region" description="Helical" evidence="7">
    <location>
        <begin position="389"/>
        <end position="407"/>
    </location>
</feature>
<feature type="transmembrane region" description="Helical" evidence="7">
    <location>
        <begin position="205"/>
        <end position="225"/>
    </location>
</feature>
<accession>A0A8K1FKP8</accession>
<keyword evidence="2" id="KW-0813">Transport</keyword>
<dbReference type="SUPFAM" id="SSF103473">
    <property type="entry name" value="MFS general substrate transporter"/>
    <property type="match status" value="1"/>
</dbReference>
<name>A0A8K1FKP8_PYTOL</name>
<dbReference type="InterPro" id="IPR011701">
    <property type="entry name" value="MFS"/>
</dbReference>
<sequence length="513" mass="56099">MEGETNAKISRNGSVPKMSTSAVYWQISALIGLSFLESFSFGIIGPMIPIVTTEYFARHYTNGEHIDCGLYPHSLACVMGSKDANWWSSIISAVGSFCFFVISPTLGQASDHFGRKPFIASSQLLRLGLPFSIMYFTQSNGSIWPYFALRLACNIFETMGIGSAAIADIVSPENRATAFGILFAAFSIGYCISAGLAGLFTRSQVLQICVAIFISRVLWAVFMIPETLPLSKRKKNKSRICKNPVRSLAILWRSKLFIRLTIMIAITTFVSNGLFQIRMFYLNTTIGFNEKDMSHLMLTFGILSIFAQIVLLKPLMRCGKEKGVIIVSIVARIIECAGYVLSAFVPKPWVIYATAPVNSIGDLSFAAISSLKSINCSEREQGRLQGAIYAARAVFEAIGPVVFAYIYNEMNQESKISMVLPFVISIALYGCGLGVACILPTRKPGAPPPMPFSPLSSAASSPGVATSVGTVDFDFEDDDDEDNDADIEEDDERLLNEPLLADHNNMDHGVVEV</sequence>
<evidence type="ECO:0000313" key="9">
    <source>
        <dbReference type="Proteomes" id="UP000794436"/>
    </source>
</evidence>
<dbReference type="OrthoDB" id="419616at2759"/>
<comment type="subcellular location">
    <subcellularLocation>
        <location evidence="1">Membrane</location>
        <topology evidence="1">Multi-pass membrane protein</topology>
    </subcellularLocation>
</comment>
<evidence type="ECO:0000256" key="7">
    <source>
        <dbReference type="SAM" id="Phobius"/>
    </source>
</evidence>
<reference evidence="8" key="1">
    <citation type="submission" date="2019-03" db="EMBL/GenBank/DDBJ databases">
        <title>Long read genome sequence of the mycoparasitic Pythium oligandrum ATCC 38472 isolated from sugarbeet rhizosphere.</title>
        <authorList>
            <person name="Gaulin E."/>
        </authorList>
    </citation>
    <scope>NUCLEOTIDE SEQUENCE</scope>
    <source>
        <strain evidence="8">ATCC 38472_TT</strain>
    </source>
</reference>
<evidence type="ECO:0000256" key="1">
    <source>
        <dbReference type="ARBA" id="ARBA00004141"/>
    </source>
</evidence>
<feature type="transmembrane region" description="Helical" evidence="7">
    <location>
        <begin position="419"/>
        <end position="439"/>
    </location>
</feature>
<dbReference type="PANTHER" id="PTHR23504">
    <property type="entry name" value="MAJOR FACILITATOR SUPERFAMILY DOMAIN-CONTAINING PROTEIN 10"/>
    <property type="match status" value="1"/>
</dbReference>
<keyword evidence="3 7" id="KW-0812">Transmembrane</keyword>
<evidence type="ECO:0000256" key="6">
    <source>
        <dbReference type="SAM" id="MobiDB-lite"/>
    </source>
</evidence>
<proteinExistence type="predicted"/>
<feature type="transmembrane region" description="Helical" evidence="7">
    <location>
        <begin position="86"/>
        <end position="106"/>
    </location>
</feature>
<dbReference type="PANTHER" id="PTHR23504:SF1">
    <property type="entry name" value="GH21943P-RELATED"/>
    <property type="match status" value="1"/>
</dbReference>
<feature type="transmembrane region" description="Helical" evidence="7">
    <location>
        <begin position="256"/>
        <end position="281"/>
    </location>
</feature>
<evidence type="ECO:0000313" key="8">
    <source>
        <dbReference type="EMBL" id="TMW66286.1"/>
    </source>
</evidence>
<evidence type="ECO:0000256" key="2">
    <source>
        <dbReference type="ARBA" id="ARBA00022448"/>
    </source>
</evidence>
<dbReference type="Pfam" id="PF07690">
    <property type="entry name" value="MFS_1"/>
    <property type="match status" value="1"/>
</dbReference>
<keyword evidence="4 7" id="KW-1133">Transmembrane helix</keyword>
<keyword evidence="5 7" id="KW-0472">Membrane</keyword>